<dbReference type="AlphaFoldDB" id="A0A0S2SHB3"/>
<dbReference type="Proteomes" id="UP000058114">
    <property type="component" value="Chromosome"/>
</dbReference>
<reference evidence="8 9" key="2">
    <citation type="journal article" date="2016" name="Genome Announc.">
        <title>Complete Genome Sequence of the Highly Virulent Aeromonas schubertii Strain WL1483, Isolated from Diseased Snakehead Fish (Channa argus) in China.</title>
        <authorList>
            <person name="Liu L."/>
            <person name="Li N."/>
            <person name="Zhang D."/>
            <person name="Fu X."/>
            <person name="Shi C."/>
            <person name="Lin Q."/>
            <person name="Hao G."/>
        </authorList>
    </citation>
    <scope>NUCLEOTIDE SEQUENCE [LARGE SCALE GENOMIC DNA]</scope>
    <source>
        <strain evidence="8 9">WL1483</strain>
    </source>
</reference>
<dbReference type="PANTHER" id="PTHR32322:SF2">
    <property type="entry name" value="EAMA DOMAIN-CONTAINING PROTEIN"/>
    <property type="match status" value="1"/>
</dbReference>
<dbReference type="RefSeq" id="WP_060585402.1">
    <property type="nucleotide sequence ID" value="NZ_CP013067.1"/>
</dbReference>
<feature type="domain" description="EamA" evidence="7">
    <location>
        <begin position="155"/>
        <end position="294"/>
    </location>
</feature>
<proteinExistence type="inferred from homology"/>
<feature type="transmembrane region" description="Helical" evidence="6">
    <location>
        <begin position="276"/>
        <end position="295"/>
    </location>
</feature>
<dbReference type="InterPro" id="IPR037185">
    <property type="entry name" value="EmrE-like"/>
</dbReference>
<evidence type="ECO:0000259" key="7">
    <source>
        <dbReference type="Pfam" id="PF00892"/>
    </source>
</evidence>
<comment type="similarity">
    <text evidence="2">Belongs to the EamA transporter family.</text>
</comment>
<accession>A0A0S2SHB3</accession>
<dbReference type="GO" id="GO:0016020">
    <property type="term" value="C:membrane"/>
    <property type="evidence" value="ECO:0007669"/>
    <property type="project" value="UniProtKB-SubCell"/>
</dbReference>
<feature type="transmembrane region" description="Helical" evidence="6">
    <location>
        <begin position="95"/>
        <end position="113"/>
    </location>
</feature>
<feature type="domain" description="EamA" evidence="7">
    <location>
        <begin position="5"/>
        <end position="135"/>
    </location>
</feature>
<feature type="transmembrane region" description="Helical" evidence="6">
    <location>
        <begin position="224"/>
        <end position="244"/>
    </location>
</feature>
<dbReference type="PANTHER" id="PTHR32322">
    <property type="entry name" value="INNER MEMBRANE TRANSPORTER"/>
    <property type="match status" value="1"/>
</dbReference>
<dbReference type="EMBL" id="CP013067">
    <property type="protein sequence ID" value="ALP41050.1"/>
    <property type="molecule type" value="Genomic_DNA"/>
</dbReference>
<dbReference type="KEGG" id="asr:WL1483_1631"/>
<gene>
    <name evidence="8" type="ORF">WL1483_1631</name>
</gene>
<evidence type="ECO:0000256" key="2">
    <source>
        <dbReference type="ARBA" id="ARBA00007362"/>
    </source>
</evidence>
<comment type="subcellular location">
    <subcellularLocation>
        <location evidence="1">Membrane</location>
        <topology evidence="1">Multi-pass membrane protein</topology>
    </subcellularLocation>
</comment>
<evidence type="ECO:0000256" key="4">
    <source>
        <dbReference type="ARBA" id="ARBA00022989"/>
    </source>
</evidence>
<feature type="transmembrane region" description="Helical" evidence="6">
    <location>
        <begin position="151"/>
        <end position="174"/>
    </location>
</feature>
<feature type="transmembrane region" description="Helical" evidence="6">
    <location>
        <begin position="61"/>
        <end position="83"/>
    </location>
</feature>
<feature type="transmembrane region" description="Helical" evidence="6">
    <location>
        <begin position="36"/>
        <end position="55"/>
    </location>
</feature>
<evidence type="ECO:0000256" key="6">
    <source>
        <dbReference type="SAM" id="Phobius"/>
    </source>
</evidence>
<evidence type="ECO:0000313" key="9">
    <source>
        <dbReference type="Proteomes" id="UP000058114"/>
    </source>
</evidence>
<keyword evidence="5 6" id="KW-0472">Membrane</keyword>
<dbReference type="PATRIC" id="fig|652.5.peg.1691"/>
<feature type="transmembrane region" description="Helical" evidence="6">
    <location>
        <begin position="6"/>
        <end position="24"/>
    </location>
</feature>
<evidence type="ECO:0000256" key="1">
    <source>
        <dbReference type="ARBA" id="ARBA00004141"/>
    </source>
</evidence>
<organism evidence="8 9">
    <name type="scientific">Aeromonas schubertii</name>
    <dbReference type="NCBI Taxonomy" id="652"/>
    <lineage>
        <taxon>Bacteria</taxon>
        <taxon>Pseudomonadati</taxon>
        <taxon>Pseudomonadota</taxon>
        <taxon>Gammaproteobacteria</taxon>
        <taxon>Aeromonadales</taxon>
        <taxon>Aeromonadaceae</taxon>
        <taxon>Aeromonas</taxon>
    </lineage>
</organism>
<protein>
    <submittedName>
        <fullName evidence="8">Drug/metabolite family transporter</fullName>
    </submittedName>
</protein>
<dbReference type="Pfam" id="PF00892">
    <property type="entry name" value="EamA"/>
    <property type="match status" value="2"/>
</dbReference>
<reference evidence="9" key="1">
    <citation type="submission" date="2015-10" db="EMBL/GenBank/DDBJ databases">
        <title>Complete Genome Sequence of Aeromonas schubertii strain WL1483.</title>
        <authorList>
            <person name="Liu L."/>
        </authorList>
    </citation>
    <scope>NUCLEOTIDE SEQUENCE [LARGE SCALE GENOMIC DNA]</scope>
    <source>
        <strain evidence="9">WL1483</strain>
    </source>
</reference>
<evidence type="ECO:0000256" key="3">
    <source>
        <dbReference type="ARBA" id="ARBA00022692"/>
    </source>
</evidence>
<keyword evidence="3 6" id="KW-0812">Transmembrane</keyword>
<evidence type="ECO:0000313" key="8">
    <source>
        <dbReference type="EMBL" id="ALP41050.1"/>
    </source>
</evidence>
<keyword evidence="4 6" id="KW-1133">Transmembrane helix</keyword>
<evidence type="ECO:0000256" key="5">
    <source>
        <dbReference type="ARBA" id="ARBA00023136"/>
    </source>
</evidence>
<feature type="transmembrane region" description="Helical" evidence="6">
    <location>
        <begin position="119"/>
        <end position="139"/>
    </location>
</feature>
<sequence>MGYEWCALAAATLWAIAALISVKPARHLGAFAYSRWRMLMVTLMLGFGSLLTGGWQSLPLGAWPTLALSGLVGIFIGDTALFACMNRLGPRRSGLLFSCHALFSALLGVWLFSETLAGPRLWGAALVLCGVWLAITFGRRGQGHEWETVRGSLLTGVGLGLLAALCQSSSAVIAKPVMSDPTIDPITASLARMSAALMAHSLLRWLRIPLTMPLRPLNREILGLISLNGFLAMALGMTLILVALRYGDVGMVSILSSTTPVVLLPLLWWHTGQRPALPAWLGALLTSGGIALVLGA</sequence>
<dbReference type="InterPro" id="IPR050638">
    <property type="entry name" value="AA-Vitamin_Transporters"/>
</dbReference>
<feature type="transmembrane region" description="Helical" evidence="6">
    <location>
        <begin position="250"/>
        <end position="269"/>
    </location>
</feature>
<dbReference type="SUPFAM" id="SSF103481">
    <property type="entry name" value="Multidrug resistance efflux transporter EmrE"/>
    <property type="match status" value="2"/>
</dbReference>
<dbReference type="InterPro" id="IPR000620">
    <property type="entry name" value="EamA_dom"/>
</dbReference>
<name>A0A0S2SHB3_9GAMM</name>